<evidence type="ECO:0000313" key="7">
    <source>
        <dbReference type="RefSeq" id="XP_026545028.1"/>
    </source>
</evidence>
<accession>A0A6J1VWN6</accession>
<evidence type="ECO:0000256" key="2">
    <source>
        <dbReference type="ARBA" id="ARBA00022884"/>
    </source>
</evidence>
<feature type="compositionally biased region" description="Polar residues" evidence="4">
    <location>
        <begin position="381"/>
        <end position="403"/>
    </location>
</feature>
<dbReference type="GO" id="GO:0005829">
    <property type="term" value="C:cytosol"/>
    <property type="evidence" value="ECO:0007669"/>
    <property type="project" value="TreeGrafter"/>
</dbReference>
<dbReference type="GO" id="GO:0003730">
    <property type="term" value="F:mRNA 3'-UTR binding"/>
    <property type="evidence" value="ECO:0007669"/>
    <property type="project" value="TreeGrafter"/>
</dbReference>
<feature type="region of interest" description="Disordered" evidence="4">
    <location>
        <begin position="381"/>
        <end position="473"/>
    </location>
</feature>
<dbReference type="InterPro" id="IPR034900">
    <property type="entry name" value="LARP4B_RRM"/>
</dbReference>
<dbReference type="InterPro" id="IPR035979">
    <property type="entry name" value="RBD_domain_sf"/>
</dbReference>
<feature type="compositionally biased region" description="Basic and acidic residues" evidence="4">
    <location>
        <begin position="616"/>
        <end position="640"/>
    </location>
</feature>
<dbReference type="CDD" id="cd08031">
    <property type="entry name" value="LARP_4_5_like"/>
    <property type="match status" value="1"/>
</dbReference>
<evidence type="ECO:0000256" key="3">
    <source>
        <dbReference type="PROSITE-ProRule" id="PRU00332"/>
    </source>
</evidence>
<dbReference type="Proteomes" id="UP000504612">
    <property type="component" value="Unplaced"/>
</dbReference>
<evidence type="ECO:0000259" key="5">
    <source>
        <dbReference type="PROSITE" id="PS50961"/>
    </source>
</evidence>
<gene>
    <name evidence="7" type="primary">LOC113426834</name>
</gene>
<keyword evidence="6" id="KW-1185">Reference proteome</keyword>
<dbReference type="InterPro" id="IPR058699">
    <property type="entry name" value="RRM_LARP4/4B"/>
</dbReference>
<dbReference type="PANTHER" id="PTHR22792:SF43">
    <property type="entry name" value="LA-RELATED PROTEIN 4B"/>
    <property type="match status" value="1"/>
</dbReference>
<feature type="compositionally biased region" description="Basic residues" evidence="4">
    <location>
        <begin position="426"/>
        <end position="436"/>
    </location>
</feature>
<dbReference type="InterPro" id="IPR045180">
    <property type="entry name" value="La_dom_prot"/>
</dbReference>
<dbReference type="InterPro" id="IPR036390">
    <property type="entry name" value="WH_DNA-bd_sf"/>
</dbReference>
<dbReference type="GO" id="GO:0045727">
    <property type="term" value="P:positive regulation of translation"/>
    <property type="evidence" value="ECO:0007669"/>
    <property type="project" value="TreeGrafter"/>
</dbReference>
<sequence>MTSDQDTKVVAEWQVQQVQEVKDNSHLEPAKVSELNPNAKVWGNHMIHVEATGTEGGVSKTWEEITDHPPDSCKKGNKEDLRPEGQEDLGEVLKKTLEFCLSRENLASDMYLISQMDSDQYVPIMTIANLDHVRKLSTDRDLIVEVLRSLPLVQVDEKGEKVRPNQNRCIVILREVPESTPIDEVEALFKGENLPKFINCEFAYNDNWFITFESEADAQQAYRYLREEVKIFQGKPIKARIKAKAIAINTFLPKNGYRPLDMNIYTEQHYTTSLYLPPLYSPQQQFPLYSLIAPQTWSTTHSYLDPSLVTPFPNTGFINGFTAPSFKPTASPLTSLRQYSPRNRNPSKSHLQHTISTADRGTGLLECPTIFDLSADRLINSVRNPQTRQPGQNRTQMQSTTSYMKREVGSGRVESTTSDSSPSLGRGRKNSYGYRKKRDDKFTRGQTQSPPSPKPPSPSFELGLSSFPPLPGAAGNLKTEDLFENQLSNVIVATSKEKNTKDHSVGASTNTVPSGVPCEPSLPVSSTLPGTFEQSPSSSQSPYDPKVMDKQQRETQNIKILSSVLSTACKSVQVNGAFVAEQRKPSYAEICQRISKDPPPLQSPKEQKPNTVGCGKVEKKPTETLERSKELPPMKSKDQQRSSGCRSPLPPAIGKCLTKEQNAPPKSPQ</sequence>
<dbReference type="InterPro" id="IPR006630">
    <property type="entry name" value="La_HTH"/>
</dbReference>
<evidence type="ECO:0000256" key="1">
    <source>
        <dbReference type="ARBA" id="ARBA00022553"/>
    </source>
</evidence>
<organism evidence="6 7">
    <name type="scientific">Notechis scutatus</name>
    <name type="common">mainland tiger snake</name>
    <dbReference type="NCBI Taxonomy" id="8663"/>
    <lineage>
        <taxon>Eukaryota</taxon>
        <taxon>Metazoa</taxon>
        <taxon>Chordata</taxon>
        <taxon>Craniata</taxon>
        <taxon>Vertebrata</taxon>
        <taxon>Euteleostomi</taxon>
        <taxon>Lepidosauria</taxon>
        <taxon>Squamata</taxon>
        <taxon>Bifurcata</taxon>
        <taxon>Unidentata</taxon>
        <taxon>Episquamata</taxon>
        <taxon>Toxicofera</taxon>
        <taxon>Serpentes</taxon>
        <taxon>Colubroidea</taxon>
        <taxon>Elapidae</taxon>
        <taxon>Hydrophiinae</taxon>
        <taxon>Notechis</taxon>
    </lineage>
</organism>
<feature type="region of interest" description="Disordered" evidence="4">
    <location>
        <begin position="594"/>
        <end position="669"/>
    </location>
</feature>
<dbReference type="KEGG" id="nss:113426834"/>
<dbReference type="CDD" id="cd12706">
    <property type="entry name" value="RRM_LARP5"/>
    <property type="match status" value="1"/>
</dbReference>
<dbReference type="SMART" id="SM00715">
    <property type="entry name" value="LA"/>
    <property type="match status" value="1"/>
</dbReference>
<dbReference type="SUPFAM" id="SSF46785">
    <property type="entry name" value="Winged helix' DNA-binding domain"/>
    <property type="match status" value="1"/>
</dbReference>
<dbReference type="RefSeq" id="XP_026545028.1">
    <property type="nucleotide sequence ID" value="XM_026689243.1"/>
</dbReference>
<evidence type="ECO:0000313" key="6">
    <source>
        <dbReference type="Proteomes" id="UP000504612"/>
    </source>
</evidence>
<dbReference type="GeneID" id="113426834"/>
<protein>
    <submittedName>
        <fullName evidence="7">La-related protein 4B-like</fullName>
    </submittedName>
</protein>
<proteinExistence type="predicted"/>
<dbReference type="AlphaFoldDB" id="A0A6J1VWN6"/>
<feature type="domain" description="HTH La-type RNA-binding" evidence="5">
    <location>
        <begin position="83"/>
        <end position="172"/>
    </location>
</feature>
<feature type="compositionally biased region" description="Polar residues" evidence="4">
    <location>
        <begin position="523"/>
        <end position="533"/>
    </location>
</feature>
<dbReference type="InterPro" id="IPR036388">
    <property type="entry name" value="WH-like_DNA-bd_sf"/>
</dbReference>
<dbReference type="Gene3D" id="1.10.10.10">
    <property type="entry name" value="Winged helix-like DNA-binding domain superfamily/Winged helix DNA-binding domain"/>
    <property type="match status" value="1"/>
</dbReference>
<feature type="compositionally biased region" description="Basic and acidic residues" evidence="4">
    <location>
        <begin position="495"/>
        <end position="504"/>
    </location>
</feature>
<keyword evidence="2 3" id="KW-0694">RNA-binding</keyword>
<feature type="region of interest" description="Disordered" evidence="4">
    <location>
        <begin position="495"/>
        <end position="553"/>
    </location>
</feature>
<feature type="compositionally biased region" description="Polar residues" evidence="4">
    <location>
        <begin position="413"/>
        <end position="423"/>
    </location>
</feature>
<name>A0A6J1VWN6_9SAUR</name>
<evidence type="ECO:0000256" key="4">
    <source>
        <dbReference type="SAM" id="MobiDB-lite"/>
    </source>
</evidence>
<feature type="region of interest" description="Disordered" evidence="4">
    <location>
        <begin position="332"/>
        <end position="354"/>
    </location>
</feature>
<keyword evidence="1" id="KW-0597">Phosphoprotein</keyword>
<reference evidence="7" key="1">
    <citation type="submission" date="2025-08" db="UniProtKB">
        <authorList>
            <consortium name="RefSeq"/>
        </authorList>
    </citation>
    <scope>IDENTIFICATION</scope>
</reference>
<dbReference type="PROSITE" id="PS50961">
    <property type="entry name" value="HTH_LA"/>
    <property type="match status" value="1"/>
</dbReference>
<dbReference type="Pfam" id="PF26088">
    <property type="entry name" value="RRM_LARP4"/>
    <property type="match status" value="1"/>
</dbReference>
<feature type="compositionally biased region" description="Polar residues" evidence="4">
    <location>
        <begin position="332"/>
        <end position="344"/>
    </location>
</feature>
<dbReference type="SUPFAM" id="SSF54928">
    <property type="entry name" value="RNA-binding domain, RBD"/>
    <property type="match status" value="1"/>
</dbReference>
<dbReference type="Pfam" id="PF05383">
    <property type="entry name" value="La"/>
    <property type="match status" value="1"/>
</dbReference>
<dbReference type="GO" id="GO:0010494">
    <property type="term" value="C:cytoplasmic stress granule"/>
    <property type="evidence" value="ECO:0007669"/>
    <property type="project" value="TreeGrafter"/>
</dbReference>
<dbReference type="PANTHER" id="PTHR22792">
    <property type="entry name" value="LUPUS LA PROTEIN-RELATED"/>
    <property type="match status" value="1"/>
</dbReference>